<name>A0ABD2IQW8_HETSC</name>
<evidence type="ECO:0000313" key="2">
    <source>
        <dbReference type="Proteomes" id="UP001620645"/>
    </source>
</evidence>
<gene>
    <name evidence="1" type="ORF">niasHS_012538</name>
</gene>
<accession>A0ABD2IQW8</accession>
<sequence>MAFQPTRVGALRMLSDATGQITKNTQQLLRAELDMLSNEIARHFAVANEFGVEGLNVNNMPPLDVFTLKLQKIVEERIKILGAGDIEKAALFLFEKAKEADNLLHGRVGHGHQR</sequence>
<organism evidence="1 2">
    <name type="scientific">Heterodera schachtii</name>
    <name type="common">Sugarbeet cyst nematode worm</name>
    <name type="synonym">Tylenchus schachtii</name>
    <dbReference type="NCBI Taxonomy" id="97005"/>
    <lineage>
        <taxon>Eukaryota</taxon>
        <taxon>Metazoa</taxon>
        <taxon>Ecdysozoa</taxon>
        <taxon>Nematoda</taxon>
        <taxon>Chromadorea</taxon>
        <taxon>Rhabditida</taxon>
        <taxon>Tylenchina</taxon>
        <taxon>Tylenchomorpha</taxon>
        <taxon>Tylenchoidea</taxon>
        <taxon>Heteroderidae</taxon>
        <taxon>Heteroderinae</taxon>
        <taxon>Heterodera</taxon>
    </lineage>
</organism>
<proteinExistence type="predicted"/>
<dbReference type="Proteomes" id="UP001620645">
    <property type="component" value="Unassembled WGS sequence"/>
</dbReference>
<comment type="caution">
    <text evidence="1">The sequence shown here is derived from an EMBL/GenBank/DDBJ whole genome shotgun (WGS) entry which is preliminary data.</text>
</comment>
<evidence type="ECO:0000313" key="1">
    <source>
        <dbReference type="EMBL" id="KAL3075708.1"/>
    </source>
</evidence>
<keyword evidence="2" id="KW-1185">Reference proteome</keyword>
<dbReference type="EMBL" id="JBICCN010000348">
    <property type="protein sequence ID" value="KAL3075708.1"/>
    <property type="molecule type" value="Genomic_DNA"/>
</dbReference>
<dbReference type="AlphaFoldDB" id="A0ABD2IQW8"/>
<reference evidence="1 2" key="1">
    <citation type="submission" date="2024-10" db="EMBL/GenBank/DDBJ databases">
        <authorList>
            <person name="Kim D."/>
        </authorList>
    </citation>
    <scope>NUCLEOTIDE SEQUENCE [LARGE SCALE GENOMIC DNA]</scope>
    <source>
        <strain evidence="1">Taebaek</strain>
    </source>
</reference>
<protein>
    <submittedName>
        <fullName evidence="1">Uncharacterized protein</fullName>
    </submittedName>
</protein>